<evidence type="ECO:0000313" key="2">
    <source>
        <dbReference type="Proteomes" id="UP000287394"/>
    </source>
</evidence>
<dbReference type="KEGG" id="ccot:CCAX7_18100"/>
<dbReference type="AlphaFoldDB" id="A0A402D5C3"/>
<accession>A0A402D5C3</accession>
<dbReference type="RefSeq" id="WP_119324706.1">
    <property type="nucleotide sequence ID" value="NZ_AP025739.1"/>
</dbReference>
<gene>
    <name evidence="1" type="ORF">CCAX7_18100</name>
</gene>
<proteinExistence type="predicted"/>
<reference evidence="1 2" key="1">
    <citation type="journal article" date="2019" name="Int. J. Syst. Evol. Microbiol.">
        <title>Capsulimonas corticalis gen. nov., sp. nov., an aerobic capsulated bacterium, of a novel bacterial order, Capsulimonadales ord. nov., of the class Armatimonadia of the phylum Armatimonadetes.</title>
        <authorList>
            <person name="Li J."/>
            <person name="Kudo C."/>
            <person name="Tonouchi A."/>
        </authorList>
    </citation>
    <scope>NUCLEOTIDE SEQUENCE [LARGE SCALE GENOMIC DNA]</scope>
    <source>
        <strain evidence="1 2">AX-7</strain>
    </source>
</reference>
<keyword evidence="2" id="KW-1185">Reference proteome</keyword>
<dbReference type="Proteomes" id="UP000287394">
    <property type="component" value="Chromosome"/>
</dbReference>
<dbReference type="EMBL" id="AP025739">
    <property type="protein sequence ID" value="BDI29759.1"/>
    <property type="molecule type" value="Genomic_DNA"/>
</dbReference>
<protein>
    <submittedName>
        <fullName evidence="1">Uncharacterized protein</fullName>
    </submittedName>
</protein>
<sequence>MIDWVTISSLATAAGTLALAVATFMSVQSANRTARASEKVLLAGLLPVLAPSRIQDPAEKIRFVDDRWVEVPGGRALCEATEDVIYLAISLQNVGQGLAVLDRWDISQGHSAGDGYRDLSLFRRLKRDIYVPAGSLGFWQGALRDTNDPAFAEARSAILERHPLTIDLLYGDHEGGQRTISRFFLSPHGEKEWMTSVSRHWRLDRPNPR</sequence>
<evidence type="ECO:0000313" key="1">
    <source>
        <dbReference type="EMBL" id="BDI29759.1"/>
    </source>
</evidence>
<organism evidence="1 2">
    <name type="scientific">Capsulimonas corticalis</name>
    <dbReference type="NCBI Taxonomy" id="2219043"/>
    <lineage>
        <taxon>Bacteria</taxon>
        <taxon>Bacillati</taxon>
        <taxon>Armatimonadota</taxon>
        <taxon>Armatimonadia</taxon>
        <taxon>Capsulimonadales</taxon>
        <taxon>Capsulimonadaceae</taxon>
        <taxon>Capsulimonas</taxon>
    </lineage>
</organism>
<name>A0A402D5C3_9BACT</name>
<dbReference type="OrthoDB" id="3867870at2"/>